<accession>A0A8W8I5T1</accession>
<dbReference type="Proteomes" id="UP000005408">
    <property type="component" value="Unassembled WGS sequence"/>
</dbReference>
<organism evidence="2 3">
    <name type="scientific">Magallana gigas</name>
    <name type="common">Pacific oyster</name>
    <name type="synonym">Crassostrea gigas</name>
    <dbReference type="NCBI Taxonomy" id="29159"/>
    <lineage>
        <taxon>Eukaryota</taxon>
        <taxon>Metazoa</taxon>
        <taxon>Spiralia</taxon>
        <taxon>Lophotrochozoa</taxon>
        <taxon>Mollusca</taxon>
        <taxon>Bivalvia</taxon>
        <taxon>Autobranchia</taxon>
        <taxon>Pteriomorphia</taxon>
        <taxon>Ostreida</taxon>
        <taxon>Ostreoidea</taxon>
        <taxon>Ostreidae</taxon>
        <taxon>Magallana</taxon>
    </lineage>
</organism>
<dbReference type="InterPro" id="IPR000241">
    <property type="entry name" value="RlmKL-like_Mtase"/>
</dbReference>
<dbReference type="Gene3D" id="3.40.50.150">
    <property type="entry name" value="Vaccinia Virus protein VP39"/>
    <property type="match status" value="1"/>
</dbReference>
<dbReference type="InterPro" id="IPR029063">
    <property type="entry name" value="SAM-dependent_MTases_sf"/>
</dbReference>
<dbReference type="PRINTS" id="PR00507">
    <property type="entry name" value="N12N6MTFRASE"/>
</dbReference>
<evidence type="ECO:0000259" key="1">
    <source>
        <dbReference type="Pfam" id="PF01170"/>
    </source>
</evidence>
<proteinExistence type="predicted"/>
<dbReference type="SUPFAM" id="SSF53335">
    <property type="entry name" value="S-adenosyl-L-methionine-dependent methyltransferases"/>
    <property type="match status" value="1"/>
</dbReference>
<dbReference type="PANTHER" id="PTHR14911">
    <property type="entry name" value="THUMP DOMAIN-CONTAINING"/>
    <property type="match status" value="1"/>
</dbReference>
<dbReference type="GO" id="GO:0043527">
    <property type="term" value="C:tRNA methyltransferase complex"/>
    <property type="evidence" value="ECO:0007669"/>
    <property type="project" value="UniProtKB-ARBA"/>
</dbReference>
<dbReference type="CDD" id="cd02440">
    <property type="entry name" value="AdoMet_MTases"/>
    <property type="match status" value="1"/>
</dbReference>
<sequence length="498" mass="56366">MRFFCTAGRGTEIFAHKEISSEIDNNPDSVSHSDGRVYFHSSLTHIDQILQLKTVERAFALVLHKDSTEYKDLDRAALLQYIRTNISSKDAWKDGELTGIIHYLKTHHNKKLQGGVTHVDEEGPPAKKFKPNVGDGKISFRVSCKCSGICGRKVSSQLLAKQIGIKLSQLMKWKVNFKDPDIEICIQLTDSHVTVGIPLTRIPLSKRQYVKFHGLRGPVTWILTSLLNIQNQSTVLDPMCGKATILLETAKNLENVFCIGCDENTDQLKIAAENSRFANVENKLQLFQGDCRALPLWNESVDCIVCDTPFGKKFSTQESLTVFHTSFLQEMYRVLRRKGRMVLLVSEEIHHIFQKSFTYTGTNIEVFKTKQLGEINRVKQKVLSDSHEQSDQSPASLQVESIHSDSTDCLSKAGNNFKCNQVNEKMNESRGDEYTDKQLPFTANTSCTVNSSCTGNTSCEMGKTSEQNENEIMNLLSVFNQFEYVSDHYIKLERHFQT</sequence>
<name>A0A8W8I5T1_MAGGI</name>
<dbReference type="CDD" id="cd11715">
    <property type="entry name" value="THUMP_AdoMetMT"/>
    <property type="match status" value="1"/>
</dbReference>
<reference evidence="2" key="1">
    <citation type="submission" date="2022-08" db="UniProtKB">
        <authorList>
            <consortium name="EnsemblMetazoa"/>
        </authorList>
    </citation>
    <scope>IDENTIFICATION</scope>
    <source>
        <strain evidence="2">05x7-T-G4-1.051#20</strain>
    </source>
</reference>
<feature type="domain" description="Ribosomal RNA large subunit methyltransferase K/L-like methyltransferase" evidence="1">
    <location>
        <begin position="223"/>
        <end position="349"/>
    </location>
</feature>
<evidence type="ECO:0000313" key="2">
    <source>
        <dbReference type="EnsemblMetazoa" id="G12704.1:cds"/>
    </source>
</evidence>
<dbReference type="PANTHER" id="PTHR14911:SF1">
    <property type="entry name" value="THUMP DOMAIN-CONTAINING PROTEIN 2"/>
    <property type="match status" value="1"/>
</dbReference>
<dbReference type="GO" id="GO:0030488">
    <property type="term" value="P:tRNA methylation"/>
    <property type="evidence" value="ECO:0007669"/>
    <property type="project" value="TreeGrafter"/>
</dbReference>
<dbReference type="EnsemblMetazoa" id="G12704.1">
    <property type="protein sequence ID" value="G12704.1:cds"/>
    <property type="gene ID" value="G12704"/>
</dbReference>
<dbReference type="AlphaFoldDB" id="A0A8W8I5T1"/>
<evidence type="ECO:0000313" key="3">
    <source>
        <dbReference type="Proteomes" id="UP000005408"/>
    </source>
</evidence>
<dbReference type="SUPFAM" id="SSF143437">
    <property type="entry name" value="THUMP domain-like"/>
    <property type="match status" value="1"/>
</dbReference>
<keyword evidence="3" id="KW-1185">Reference proteome</keyword>
<dbReference type="GO" id="GO:0016423">
    <property type="term" value="F:tRNA (guanine) methyltransferase activity"/>
    <property type="evidence" value="ECO:0007669"/>
    <property type="project" value="TreeGrafter"/>
</dbReference>
<dbReference type="Pfam" id="PF01170">
    <property type="entry name" value="UPF0020"/>
    <property type="match status" value="1"/>
</dbReference>
<dbReference type="Gene3D" id="3.30.2130.30">
    <property type="match status" value="1"/>
</dbReference>
<protein>
    <recommendedName>
        <fullName evidence="1">Ribosomal RNA large subunit methyltransferase K/L-like methyltransferase domain-containing protein</fullName>
    </recommendedName>
</protein>